<dbReference type="SUPFAM" id="SSF54928">
    <property type="entry name" value="RNA-binding domain, RBD"/>
    <property type="match status" value="3"/>
</dbReference>
<dbReference type="GO" id="GO:0003729">
    <property type="term" value="F:mRNA binding"/>
    <property type="evidence" value="ECO:0007669"/>
    <property type="project" value="UniProtKB-ARBA"/>
</dbReference>
<feature type="domain" description="RRM" evidence="5">
    <location>
        <begin position="65"/>
        <end position="143"/>
    </location>
</feature>
<comment type="caution">
    <text evidence="6">The sequence shown here is derived from an EMBL/GenBank/DDBJ whole genome shotgun (WGS) entry which is preliminary data.</text>
</comment>
<dbReference type="GO" id="GO:0009967">
    <property type="term" value="P:positive regulation of signal transduction"/>
    <property type="evidence" value="ECO:0007669"/>
    <property type="project" value="UniProtKB-ARBA"/>
</dbReference>
<proteinExistence type="predicted"/>
<dbReference type="InterPro" id="IPR035979">
    <property type="entry name" value="RBD_domain_sf"/>
</dbReference>
<protein>
    <submittedName>
        <fullName evidence="6">Elavl4</fullName>
    </submittedName>
</protein>
<keyword evidence="7" id="KW-1185">Reference proteome</keyword>
<dbReference type="FunFam" id="3.30.70.330:FF:000383">
    <property type="entry name" value="Sex lethal, isoform D"/>
    <property type="match status" value="2"/>
</dbReference>
<dbReference type="InterPro" id="IPR012677">
    <property type="entry name" value="Nucleotide-bd_a/b_plait_sf"/>
</dbReference>
<feature type="region of interest" description="Disordered" evidence="4">
    <location>
        <begin position="1"/>
        <end position="21"/>
    </location>
</feature>
<dbReference type="PANTHER" id="PTHR48027">
    <property type="entry name" value="HETEROGENEOUS NUCLEAR RIBONUCLEOPROTEIN 87F-RELATED"/>
    <property type="match status" value="1"/>
</dbReference>
<dbReference type="InterPro" id="IPR000504">
    <property type="entry name" value="RRM_dom"/>
</dbReference>
<dbReference type="Pfam" id="PF00076">
    <property type="entry name" value="RRM_1"/>
    <property type="match status" value="3"/>
</dbReference>
<name>A0AAW2YI78_9EUKA</name>
<dbReference type="EMBL" id="JAOPGA020000127">
    <property type="protein sequence ID" value="KAL0476990.1"/>
    <property type="molecule type" value="Genomic_DNA"/>
</dbReference>
<feature type="compositionally biased region" description="Basic residues" evidence="4">
    <location>
        <begin position="522"/>
        <end position="531"/>
    </location>
</feature>
<evidence type="ECO:0000256" key="2">
    <source>
        <dbReference type="ARBA" id="ARBA00022884"/>
    </source>
</evidence>
<feature type="region of interest" description="Disordered" evidence="4">
    <location>
        <begin position="521"/>
        <end position="551"/>
    </location>
</feature>
<accession>A0AAW2YI78</accession>
<feature type="compositionally biased region" description="Polar residues" evidence="4">
    <location>
        <begin position="7"/>
        <end position="16"/>
    </location>
</feature>
<evidence type="ECO:0000256" key="4">
    <source>
        <dbReference type="SAM" id="MobiDB-lite"/>
    </source>
</evidence>
<evidence type="ECO:0000256" key="1">
    <source>
        <dbReference type="ARBA" id="ARBA00022737"/>
    </source>
</evidence>
<evidence type="ECO:0000313" key="7">
    <source>
        <dbReference type="Proteomes" id="UP001431209"/>
    </source>
</evidence>
<evidence type="ECO:0000256" key="3">
    <source>
        <dbReference type="PROSITE-ProRule" id="PRU00176"/>
    </source>
</evidence>
<sequence>MVLDNKNLVQTASDEASQAKPIQLLQKEKPPIILHSVNSPIQNKHKNEGAENDVVSPPEHNIDKRNIFVKHLPQDFDDEALRILFAQHGTVVSSRVILDNKTGLSLGYGFVRLLDANETDSVISALNGFQVGNKTLLCKVSNPNSTGTFAQTSSQSPSGHVDRTQPSCNLYVKGIPQNYQEQDLRALFTPFGRVEDVRVMIDKVTNISKQIGFVRYANQQEAALAVKSMDGSSINNQSDNVLTVKYAETEEEKSLRRQKNQSRQYAFRNNMTAPILPPEQVFNNHIITQQRIMQPPQPYIYDQQELYMPQPHIPEEHQFIEDEQYRSQYVAQPFTNPYYNSQYFYQQQLYYPQSPQHLEAANINEQFNIPHERQRKTSQPPPGSESLLTSHSSTTPPPTNTSDANANLFVFHLPSDMNDQQLYGLFAPFGDIQSSKVILDTATGESKGYGFVKYLSMDSALAAISSMNGCAVGKKHLKVSFKTPLTGATANNNVTKVEHQNDAPVVNAQNFPRLKTSDKVINKSKKHHKSGTRLSPNSSLTKKIVHNNDPK</sequence>
<feature type="domain" description="RRM" evidence="5">
    <location>
        <begin position="406"/>
        <end position="484"/>
    </location>
</feature>
<keyword evidence="2 3" id="KW-0694">RNA-binding</keyword>
<dbReference type="Gene3D" id="3.30.70.330">
    <property type="match status" value="3"/>
</dbReference>
<dbReference type="InterPro" id="IPR052462">
    <property type="entry name" value="SLIRP/GR-RBP-like"/>
</dbReference>
<feature type="region of interest" description="Disordered" evidence="4">
    <location>
        <begin position="372"/>
        <end position="403"/>
    </location>
</feature>
<feature type="domain" description="RRM" evidence="5">
    <location>
        <begin position="168"/>
        <end position="249"/>
    </location>
</feature>
<dbReference type="AlphaFoldDB" id="A0AAW2YI78"/>
<gene>
    <name evidence="6" type="ORF">AKO1_006353</name>
</gene>
<dbReference type="GO" id="GO:0005737">
    <property type="term" value="C:cytoplasm"/>
    <property type="evidence" value="ECO:0007669"/>
    <property type="project" value="UniProtKB-ARBA"/>
</dbReference>
<keyword evidence="1" id="KW-0677">Repeat</keyword>
<feature type="compositionally biased region" description="Polar residues" evidence="4">
    <location>
        <begin position="532"/>
        <end position="541"/>
    </location>
</feature>
<dbReference type="GO" id="GO:0010629">
    <property type="term" value="P:negative regulation of gene expression"/>
    <property type="evidence" value="ECO:0007669"/>
    <property type="project" value="UniProtKB-ARBA"/>
</dbReference>
<evidence type="ECO:0000259" key="5">
    <source>
        <dbReference type="PROSITE" id="PS50102"/>
    </source>
</evidence>
<dbReference type="SMART" id="SM00360">
    <property type="entry name" value="RRM"/>
    <property type="match status" value="3"/>
</dbReference>
<organism evidence="6 7">
    <name type="scientific">Acrasis kona</name>
    <dbReference type="NCBI Taxonomy" id="1008807"/>
    <lineage>
        <taxon>Eukaryota</taxon>
        <taxon>Discoba</taxon>
        <taxon>Heterolobosea</taxon>
        <taxon>Tetramitia</taxon>
        <taxon>Eutetramitia</taxon>
        <taxon>Acrasidae</taxon>
        <taxon>Acrasis</taxon>
    </lineage>
</organism>
<dbReference type="PROSITE" id="PS50102">
    <property type="entry name" value="RRM"/>
    <property type="match status" value="3"/>
</dbReference>
<evidence type="ECO:0000313" key="6">
    <source>
        <dbReference type="EMBL" id="KAL0476990.1"/>
    </source>
</evidence>
<dbReference type="CDD" id="cd12362">
    <property type="entry name" value="RRM3_CELF1-6"/>
    <property type="match status" value="1"/>
</dbReference>
<dbReference type="Proteomes" id="UP001431209">
    <property type="component" value="Unassembled WGS sequence"/>
</dbReference>
<reference evidence="6 7" key="1">
    <citation type="submission" date="2024-03" db="EMBL/GenBank/DDBJ databases">
        <title>The Acrasis kona genome and developmental transcriptomes reveal deep origins of eukaryotic multicellular pathways.</title>
        <authorList>
            <person name="Sheikh S."/>
            <person name="Fu C.-J."/>
            <person name="Brown M.W."/>
            <person name="Baldauf S.L."/>
        </authorList>
    </citation>
    <scope>NUCLEOTIDE SEQUENCE [LARGE SCALE GENOMIC DNA]</scope>
    <source>
        <strain evidence="6 7">ATCC MYA-3509</strain>
    </source>
</reference>